<proteinExistence type="predicted"/>
<feature type="non-terminal residue" evidence="1">
    <location>
        <position position="1"/>
    </location>
</feature>
<sequence length="216" mass="25245">ALYYCLTPSKVDKDEKLDLELGQLLREDLQSLRRICEQACIKPLRWLMWKGKYFDLTLFAVFSNIAFAGMCNENDQNSYYLHVLNRRSTDTDVFNTLRVFSLGVELFGRSWKGKIVRFVCCNKNVVHALNSLQYYDQNVMAILKKISNKATIYGFQFFAQFNNLERSYLYNYPVKDCHQDSAYLGMMDHLASTLIENDYLKKIGNRVVSFHSSMVE</sequence>
<evidence type="ECO:0000313" key="2">
    <source>
        <dbReference type="Proteomes" id="UP000023152"/>
    </source>
</evidence>
<accession>X6MBW6</accession>
<dbReference type="EMBL" id="ASPP01022400">
    <property type="protein sequence ID" value="ETO11503.1"/>
    <property type="molecule type" value="Genomic_DNA"/>
</dbReference>
<protein>
    <submittedName>
        <fullName evidence="1">Uncharacterized protein</fullName>
    </submittedName>
</protein>
<dbReference type="AlphaFoldDB" id="X6MBW6"/>
<keyword evidence="2" id="KW-1185">Reference proteome</keyword>
<comment type="caution">
    <text evidence="1">The sequence shown here is derived from an EMBL/GenBank/DDBJ whole genome shotgun (WGS) entry which is preliminary data.</text>
</comment>
<gene>
    <name evidence="1" type="ORF">RFI_25873</name>
</gene>
<evidence type="ECO:0000313" key="1">
    <source>
        <dbReference type="EMBL" id="ETO11503.1"/>
    </source>
</evidence>
<dbReference type="Proteomes" id="UP000023152">
    <property type="component" value="Unassembled WGS sequence"/>
</dbReference>
<organism evidence="1 2">
    <name type="scientific">Reticulomyxa filosa</name>
    <dbReference type="NCBI Taxonomy" id="46433"/>
    <lineage>
        <taxon>Eukaryota</taxon>
        <taxon>Sar</taxon>
        <taxon>Rhizaria</taxon>
        <taxon>Retaria</taxon>
        <taxon>Foraminifera</taxon>
        <taxon>Monothalamids</taxon>
        <taxon>Reticulomyxidae</taxon>
        <taxon>Reticulomyxa</taxon>
    </lineage>
</organism>
<name>X6MBW6_RETFI</name>
<reference evidence="1 2" key="1">
    <citation type="journal article" date="2013" name="Curr. Biol.">
        <title>The Genome of the Foraminiferan Reticulomyxa filosa.</title>
        <authorList>
            <person name="Glockner G."/>
            <person name="Hulsmann N."/>
            <person name="Schleicher M."/>
            <person name="Noegel A.A."/>
            <person name="Eichinger L."/>
            <person name="Gallinger C."/>
            <person name="Pawlowski J."/>
            <person name="Sierra R."/>
            <person name="Euteneuer U."/>
            <person name="Pillet L."/>
            <person name="Moustafa A."/>
            <person name="Platzer M."/>
            <person name="Groth M."/>
            <person name="Szafranski K."/>
            <person name="Schliwa M."/>
        </authorList>
    </citation>
    <scope>NUCLEOTIDE SEQUENCE [LARGE SCALE GENOMIC DNA]</scope>
</reference>